<keyword evidence="4" id="KW-0433">Leucine-rich repeat</keyword>
<dbReference type="InterPro" id="IPR002182">
    <property type="entry name" value="NB-ARC"/>
</dbReference>
<evidence type="ECO:0000256" key="9">
    <source>
        <dbReference type="ARBA" id="ARBA00061488"/>
    </source>
</evidence>
<evidence type="ECO:0000256" key="8">
    <source>
        <dbReference type="ARBA" id="ARBA00023242"/>
    </source>
</evidence>
<dbReference type="InterPro" id="IPR035897">
    <property type="entry name" value="Toll_tir_struct_dom_sf"/>
</dbReference>
<dbReference type="Gene3D" id="1.10.8.430">
    <property type="entry name" value="Helical domain of apoptotic protease-activating factors"/>
    <property type="match status" value="1"/>
</dbReference>
<dbReference type="SMART" id="SM00255">
    <property type="entry name" value="TIR"/>
    <property type="match status" value="1"/>
</dbReference>
<dbReference type="Gene3D" id="3.40.50.300">
    <property type="entry name" value="P-loop containing nucleotide triphosphate hydrolases"/>
    <property type="match status" value="1"/>
</dbReference>
<dbReference type="PANTHER" id="PTHR11017:SF570">
    <property type="entry name" value="DISEASE RESISTANCE PROTEIN (TIR-NBS CLASS)-RELATED"/>
    <property type="match status" value="1"/>
</dbReference>
<evidence type="ECO:0000256" key="4">
    <source>
        <dbReference type="ARBA" id="ARBA00022614"/>
    </source>
</evidence>
<keyword evidence="7" id="KW-0520">NAD</keyword>
<comment type="subcellular location">
    <subcellularLocation>
        <location evidence="2">Cytoplasm</location>
    </subcellularLocation>
    <subcellularLocation>
        <location evidence="1">Nucleus</location>
    </subcellularLocation>
</comment>
<dbReference type="SUPFAM" id="SSF52540">
    <property type="entry name" value="P-loop containing nucleoside triphosphate hydrolases"/>
    <property type="match status" value="1"/>
</dbReference>
<evidence type="ECO:0000256" key="1">
    <source>
        <dbReference type="ARBA" id="ARBA00004123"/>
    </source>
</evidence>
<dbReference type="SMART" id="SM00369">
    <property type="entry name" value="LRR_TYP"/>
    <property type="match status" value="6"/>
</dbReference>
<keyword evidence="6" id="KW-0611">Plant defense</keyword>
<dbReference type="PANTHER" id="PTHR11017">
    <property type="entry name" value="LEUCINE-RICH REPEAT-CONTAINING PROTEIN"/>
    <property type="match status" value="1"/>
</dbReference>
<sequence>MASTSSYRASSSSSTPSIPQTSTYDVFLSFRGEDTRYNFTDHLYKALGRRGIRTFRDDKLRRGEAIAPELLKAIEESRSSVIVFSENYARSRWCLDELVKIMECHKDLGHAVFPIFYHVDPSHVRKQEGSFGEAFVGYEENWKDKIPRWRAALTEAANLSGWHLLDGYESNKIKEITDIIFRRLKCKRLDVGANLVGIDSRVKEMILRLHMESSDVRIVGIYGVGGIEGEGSQNINSVAHKASMIKDILSSKKVFMVLDDVDDPSKLENLLGHREWLGEGSRVIITTRDKHVLAVQEVDDLYEVKGLNFEEACKLLSLYAFKQNPPKSDYRNLSRRVVDYCQGLPLALKVLGSLLFKKTIPQWESELRKLDREPEAGIHKVLRRSYDGLDRTEQNIFLDVACFFKGEDRDFVSRILDACDFPAEIGIKNLNDNCLITLPYNSIAMHDLIQQMGWEIVREKFPDEPNKWSRLWIPMILTVRLQHMRLRLLKVHSNVYLGRDFFYDSQHIEGYIMPFKDYHDYEVERDCDSVRKIASKMQLGLDFEIPSHQLRYLYWDGYPLDSLPSNFDGENLVELHLKCSNIKRLWQENEVRYLESLKVIDLSYSKKLVQMPEFSSLSNLERLILKGCVSLIDIHPSVGDLKKLTTLNLRRCRKLKGLPSSISNLESLEFLDLYKCSSFCNWDLYPCGRSNLEKSLVNQRNMRSLRLLYLCKTAIRELPSSIDLESVEILDLFNCFKFEKFSENGAKMKSLRQLVLTNTAIKELPTGIANWESLQTLDLSKCSKFEKFPEIQGNMRGLKKLLLKNTAIKDLPDNIGELESLQFLDLSDCSEFEKFPEKGGNMKSLTELYLGNTAIKDLPDSIGDLESLESLNLSDCSKFEKFPEKGGNMKSLKQLYLRNTAIKDQPDRIGDLESLESLDLSDCSKFEKFPEKGGT</sequence>
<dbReference type="GO" id="GO:0005634">
    <property type="term" value="C:nucleus"/>
    <property type="evidence" value="ECO:0007669"/>
    <property type="project" value="UniProtKB-SubCell"/>
</dbReference>
<dbReference type="InterPro" id="IPR001611">
    <property type="entry name" value="Leu-rich_rpt"/>
</dbReference>
<dbReference type="Pfam" id="PF00560">
    <property type="entry name" value="LRR_1"/>
    <property type="match status" value="1"/>
</dbReference>
<dbReference type="GO" id="GO:0043531">
    <property type="term" value="F:ADP binding"/>
    <property type="evidence" value="ECO:0007669"/>
    <property type="project" value="InterPro"/>
</dbReference>
<dbReference type="InterPro" id="IPR036390">
    <property type="entry name" value="WH_DNA-bd_sf"/>
</dbReference>
<dbReference type="SUPFAM" id="SSF52058">
    <property type="entry name" value="L domain-like"/>
    <property type="match status" value="2"/>
</dbReference>
<dbReference type="InterPro" id="IPR058192">
    <property type="entry name" value="WHD_ROQ1-like"/>
</dbReference>
<evidence type="ECO:0000256" key="6">
    <source>
        <dbReference type="ARBA" id="ARBA00022821"/>
    </source>
</evidence>
<protein>
    <submittedName>
        <fullName evidence="11">TMV resistance protein N</fullName>
    </submittedName>
</protein>
<evidence type="ECO:0000256" key="2">
    <source>
        <dbReference type="ARBA" id="ARBA00004496"/>
    </source>
</evidence>
<dbReference type="FunFam" id="3.40.50.10140:FF:000007">
    <property type="entry name" value="Disease resistance protein (TIR-NBS-LRR class)"/>
    <property type="match status" value="1"/>
</dbReference>
<proteinExistence type="inferred from homology"/>
<evidence type="ECO:0000256" key="3">
    <source>
        <dbReference type="ARBA" id="ARBA00022490"/>
    </source>
</evidence>
<dbReference type="Proteomes" id="UP000288805">
    <property type="component" value="Unassembled WGS sequence"/>
</dbReference>
<dbReference type="GO" id="GO:0007165">
    <property type="term" value="P:signal transduction"/>
    <property type="evidence" value="ECO:0007669"/>
    <property type="project" value="InterPro"/>
</dbReference>
<name>A0A438G703_VITVI</name>
<dbReference type="Pfam" id="PF23282">
    <property type="entry name" value="WHD_ROQ1"/>
    <property type="match status" value="1"/>
</dbReference>
<dbReference type="InterPro" id="IPR044974">
    <property type="entry name" value="Disease_R_plants"/>
</dbReference>
<dbReference type="InterPro" id="IPR003591">
    <property type="entry name" value="Leu-rich_rpt_typical-subtyp"/>
</dbReference>
<dbReference type="SUPFAM" id="SSF52200">
    <property type="entry name" value="Toll/Interleukin receptor TIR domain"/>
    <property type="match status" value="1"/>
</dbReference>
<dbReference type="InterPro" id="IPR055414">
    <property type="entry name" value="LRR_R13L4/SHOC2-like"/>
</dbReference>
<keyword evidence="3" id="KW-0963">Cytoplasm</keyword>
<dbReference type="InterPro" id="IPR032675">
    <property type="entry name" value="LRR_dom_sf"/>
</dbReference>
<feature type="domain" description="TIR" evidence="10">
    <location>
        <begin position="22"/>
        <end position="184"/>
    </location>
</feature>
<comment type="caution">
    <text evidence="11">The sequence shown here is derived from an EMBL/GenBank/DDBJ whole genome shotgun (WGS) entry which is preliminary data.</text>
</comment>
<dbReference type="EMBL" id="QGNW01000556">
    <property type="protein sequence ID" value="RVW67972.1"/>
    <property type="molecule type" value="Genomic_DNA"/>
</dbReference>
<gene>
    <name evidence="11" type="primary">N_192</name>
    <name evidence="11" type="ORF">CK203_061864</name>
</gene>
<dbReference type="Pfam" id="PF01582">
    <property type="entry name" value="TIR"/>
    <property type="match status" value="1"/>
</dbReference>
<dbReference type="Pfam" id="PF00931">
    <property type="entry name" value="NB-ARC"/>
    <property type="match status" value="1"/>
</dbReference>
<evidence type="ECO:0000259" key="10">
    <source>
        <dbReference type="PROSITE" id="PS50104"/>
    </source>
</evidence>
<dbReference type="AlphaFoldDB" id="A0A438G703"/>
<dbReference type="GO" id="GO:0050832">
    <property type="term" value="P:defense response to fungus"/>
    <property type="evidence" value="ECO:0007669"/>
    <property type="project" value="UniProtKB-ARBA"/>
</dbReference>
<dbReference type="InterPro" id="IPR027417">
    <property type="entry name" value="P-loop_NTPase"/>
</dbReference>
<evidence type="ECO:0000256" key="5">
    <source>
        <dbReference type="ARBA" id="ARBA00022737"/>
    </source>
</evidence>
<keyword evidence="5" id="KW-0677">Repeat</keyword>
<dbReference type="SUPFAM" id="SSF46785">
    <property type="entry name" value="Winged helix' DNA-binding domain"/>
    <property type="match status" value="1"/>
</dbReference>
<evidence type="ECO:0000256" key="7">
    <source>
        <dbReference type="ARBA" id="ARBA00023027"/>
    </source>
</evidence>
<organism evidence="11 12">
    <name type="scientific">Vitis vinifera</name>
    <name type="common">Grape</name>
    <dbReference type="NCBI Taxonomy" id="29760"/>
    <lineage>
        <taxon>Eukaryota</taxon>
        <taxon>Viridiplantae</taxon>
        <taxon>Streptophyta</taxon>
        <taxon>Embryophyta</taxon>
        <taxon>Tracheophyta</taxon>
        <taxon>Spermatophyta</taxon>
        <taxon>Magnoliopsida</taxon>
        <taxon>eudicotyledons</taxon>
        <taxon>Gunneridae</taxon>
        <taxon>Pentapetalae</taxon>
        <taxon>rosids</taxon>
        <taxon>Vitales</taxon>
        <taxon>Vitaceae</taxon>
        <taxon>Viteae</taxon>
        <taxon>Vitis</taxon>
    </lineage>
</organism>
<dbReference type="Pfam" id="PF23598">
    <property type="entry name" value="LRR_14"/>
    <property type="match status" value="1"/>
</dbReference>
<dbReference type="GO" id="GO:0043068">
    <property type="term" value="P:positive regulation of programmed cell death"/>
    <property type="evidence" value="ECO:0007669"/>
    <property type="project" value="UniProtKB-ARBA"/>
</dbReference>
<evidence type="ECO:0000313" key="11">
    <source>
        <dbReference type="EMBL" id="RVW67972.1"/>
    </source>
</evidence>
<reference evidence="11 12" key="1">
    <citation type="journal article" date="2018" name="PLoS Genet.">
        <title>Population sequencing reveals clonal diversity and ancestral inbreeding in the grapevine cultivar Chardonnay.</title>
        <authorList>
            <person name="Roach M.J."/>
            <person name="Johnson D.L."/>
            <person name="Bohlmann J."/>
            <person name="van Vuuren H.J."/>
            <person name="Jones S.J."/>
            <person name="Pretorius I.S."/>
            <person name="Schmidt S.A."/>
            <person name="Borneman A.R."/>
        </authorList>
    </citation>
    <scope>NUCLEOTIDE SEQUENCE [LARGE SCALE GENOMIC DNA]</scope>
    <source>
        <strain evidence="12">cv. Chardonnay</strain>
        <tissue evidence="11">Leaf</tissue>
    </source>
</reference>
<evidence type="ECO:0000313" key="12">
    <source>
        <dbReference type="Proteomes" id="UP000288805"/>
    </source>
</evidence>
<dbReference type="GO" id="GO:0005737">
    <property type="term" value="C:cytoplasm"/>
    <property type="evidence" value="ECO:0007669"/>
    <property type="project" value="UniProtKB-SubCell"/>
</dbReference>
<dbReference type="Gene3D" id="3.80.10.10">
    <property type="entry name" value="Ribonuclease Inhibitor"/>
    <property type="match status" value="3"/>
</dbReference>
<dbReference type="InterPro" id="IPR042197">
    <property type="entry name" value="Apaf_helical"/>
</dbReference>
<accession>A0A438G703</accession>
<keyword evidence="8" id="KW-0539">Nucleus</keyword>
<dbReference type="PROSITE" id="PS50104">
    <property type="entry name" value="TIR"/>
    <property type="match status" value="1"/>
</dbReference>
<dbReference type="Gene3D" id="3.40.50.10140">
    <property type="entry name" value="Toll/interleukin-1 receptor homology (TIR) domain"/>
    <property type="match status" value="1"/>
</dbReference>
<dbReference type="InterPro" id="IPR000157">
    <property type="entry name" value="TIR_dom"/>
</dbReference>
<comment type="similarity">
    <text evidence="9">Belongs to the disease resistance TIR-NB-LRR family.</text>
</comment>